<evidence type="ECO:0000259" key="1">
    <source>
        <dbReference type="PROSITE" id="PS50132"/>
    </source>
</evidence>
<name>A0AAX7UIA2_ASTCA</name>
<reference evidence="2 3" key="1">
    <citation type="submission" date="2018-05" db="EMBL/GenBank/DDBJ databases">
        <authorList>
            <person name="Datahose"/>
        </authorList>
    </citation>
    <scope>NUCLEOTIDE SEQUENCE</scope>
</reference>
<sequence>MPKLLFSRIRLYEFKDLMPNMKQPRRFDIVLNCRRRKKDIQCVSVQKCNDEMYSSKLRYHMIGSVSYFHLHGVYYKENNSHISFPYSCQTDHELHLEKLLKDKKYLAAFHSFLQSEFSEENIEFWLACEEFRLTTSPEDLQWRAEEIYREFIQPTACREINVDQRVREKIKQALEKPNLSCFDEAQKHVYLLMERDSCPRFLHSDAYLSLKRKSRTLWYL</sequence>
<dbReference type="PANTHER" id="PTHR10845:SF160">
    <property type="entry name" value="REGULATOR OF G-PROTEIN SIGNALING 21"/>
    <property type="match status" value="1"/>
</dbReference>
<dbReference type="Gene3D" id="1.10.167.10">
    <property type="entry name" value="Regulator of G-protein Signalling 4, domain 2"/>
    <property type="match status" value="1"/>
</dbReference>
<dbReference type="InterPro" id="IPR016137">
    <property type="entry name" value="RGS"/>
</dbReference>
<dbReference type="Proteomes" id="UP000265100">
    <property type="component" value="Chromosome 17"/>
</dbReference>
<reference evidence="2" key="3">
    <citation type="submission" date="2025-08" db="UniProtKB">
        <authorList>
            <consortium name="Ensembl"/>
        </authorList>
    </citation>
    <scope>IDENTIFICATION</scope>
</reference>
<organism evidence="2 3">
    <name type="scientific">Astatotilapia calliptera</name>
    <name type="common">Eastern happy</name>
    <name type="synonym">Chromis callipterus</name>
    <dbReference type="NCBI Taxonomy" id="8154"/>
    <lineage>
        <taxon>Eukaryota</taxon>
        <taxon>Metazoa</taxon>
        <taxon>Chordata</taxon>
        <taxon>Craniata</taxon>
        <taxon>Vertebrata</taxon>
        <taxon>Euteleostomi</taxon>
        <taxon>Actinopterygii</taxon>
        <taxon>Neopterygii</taxon>
        <taxon>Teleostei</taxon>
        <taxon>Neoteleostei</taxon>
        <taxon>Acanthomorphata</taxon>
        <taxon>Ovalentaria</taxon>
        <taxon>Cichlomorphae</taxon>
        <taxon>Cichliformes</taxon>
        <taxon>Cichlidae</taxon>
        <taxon>African cichlids</taxon>
        <taxon>Pseudocrenilabrinae</taxon>
        <taxon>Haplochromini</taxon>
        <taxon>Astatotilapia</taxon>
    </lineage>
</organism>
<protein>
    <recommendedName>
        <fullName evidence="1">RGS domain-containing protein</fullName>
    </recommendedName>
</protein>
<evidence type="ECO:0000313" key="3">
    <source>
        <dbReference type="Proteomes" id="UP000265100"/>
    </source>
</evidence>
<dbReference type="PRINTS" id="PR01301">
    <property type="entry name" value="RGSPROTEIN"/>
</dbReference>
<evidence type="ECO:0000313" key="2">
    <source>
        <dbReference type="Ensembl" id="ENSACLP00000069094.1"/>
    </source>
</evidence>
<proteinExistence type="predicted"/>
<feature type="domain" description="RGS" evidence="1">
    <location>
        <begin position="95"/>
        <end position="211"/>
    </location>
</feature>
<keyword evidence="3" id="KW-1185">Reference proteome</keyword>
<reference evidence="2" key="4">
    <citation type="submission" date="2025-09" db="UniProtKB">
        <authorList>
            <consortium name="Ensembl"/>
        </authorList>
    </citation>
    <scope>IDENTIFICATION</scope>
</reference>
<dbReference type="AlphaFoldDB" id="A0AAX7UIA2"/>
<dbReference type="FunFam" id="1.10.167.10:FF:000001">
    <property type="entry name" value="Putative regulator of g-protein signaling 12"/>
    <property type="match status" value="1"/>
</dbReference>
<reference evidence="3" key="2">
    <citation type="submission" date="2023-03" db="EMBL/GenBank/DDBJ databases">
        <authorList>
            <consortium name="Wellcome Sanger Institute Data Sharing"/>
        </authorList>
    </citation>
    <scope>NUCLEOTIDE SEQUENCE [LARGE SCALE GENOMIC DNA]</scope>
</reference>
<dbReference type="Pfam" id="PF00615">
    <property type="entry name" value="RGS"/>
    <property type="match status" value="1"/>
</dbReference>
<dbReference type="InterPro" id="IPR044926">
    <property type="entry name" value="RGS_subdomain_2"/>
</dbReference>
<gene>
    <name evidence="2" type="primary">RGS1</name>
</gene>
<dbReference type="SMART" id="SM00315">
    <property type="entry name" value="RGS"/>
    <property type="match status" value="1"/>
</dbReference>
<dbReference type="PROSITE" id="PS50132">
    <property type="entry name" value="RGS"/>
    <property type="match status" value="1"/>
</dbReference>
<dbReference type="PANTHER" id="PTHR10845">
    <property type="entry name" value="REGULATOR OF G PROTEIN SIGNALING"/>
    <property type="match status" value="1"/>
</dbReference>
<dbReference type="GeneTree" id="ENSGT00940000157316"/>
<dbReference type="SUPFAM" id="SSF48097">
    <property type="entry name" value="Regulator of G-protein signaling, RGS"/>
    <property type="match status" value="1"/>
</dbReference>
<dbReference type="Ensembl" id="ENSACLT00000066836.1">
    <property type="protein sequence ID" value="ENSACLP00000069094.1"/>
    <property type="gene ID" value="ENSACLG00000037183.1"/>
</dbReference>
<accession>A0AAX7UIA2</accession>
<dbReference type="InterPro" id="IPR036305">
    <property type="entry name" value="RGS_sf"/>
</dbReference>